<evidence type="ECO:0000256" key="5">
    <source>
        <dbReference type="ARBA" id="ARBA00022989"/>
    </source>
</evidence>
<evidence type="ECO:0000256" key="8">
    <source>
        <dbReference type="PROSITE-ProRule" id="PRU10072"/>
    </source>
</evidence>
<organism evidence="10 11">
    <name type="scientific">Galactobacter caseinivorans</name>
    <dbReference type="NCBI Taxonomy" id="2676123"/>
    <lineage>
        <taxon>Bacteria</taxon>
        <taxon>Bacillati</taxon>
        <taxon>Actinomycetota</taxon>
        <taxon>Actinomycetes</taxon>
        <taxon>Micrococcales</taxon>
        <taxon>Micrococcaceae</taxon>
        <taxon>Galactobacter</taxon>
    </lineage>
</organism>
<evidence type="ECO:0000256" key="2">
    <source>
        <dbReference type="ARBA" id="ARBA00022676"/>
    </source>
</evidence>
<feature type="transmembrane region" description="Helical" evidence="9">
    <location>
        <begin position="355"/>
        <end position="377"/>
    </location>
</feature>
<gene>
    <name evidence="10" type="ORF">DWQ67_11660</name>
</gene>
<evidence type="ECO:0000256" key="6">
    <source>
        <dbReference type="ARBA" id="ARBA00023136"/>
    </source>
</evidence>
<feature type="transmembrane region" description="Helical" evidence="9">
    <location>
        <begin position="245"/>
        <end position="271"/>
    </location>
</feature>
<feature type="transmembrane region" description="Helical" evidence="9">
    <location>
        <begin position="204"/>
        <end position="225"/>
    </location>
</feature>
<comment type="similarity">
    <text evidence="7">Belongs to the MptA/B family.</text>
</comment>
<dbReference type="Proteomes" id="UP000273119">
    <property type="component" value="Unassembled WGS sequence"/>
</dbReference>
<evidence type="ECO:0000256" key="4">
    <source>
        <dbReference type="ARBA" id="ARBA00022692"/>
    </source>
</evidence>
<dbReference type="GO" id="GO:0006281">
    <property type="term" value="P:DNA repair"/>
    <property type="evidence" value="ECO:0007669"/>
    <property type="project" value="InterPro"/>
</dbReference>
<dbReference type="Pfam" id="PF26314">
    <property type="entry name" value="MptA_B_family"/>
    <property type="match status" value="1"/>
</dbReference>
<feature type="transmembrane region" description="Helical" evidence="9">
    <location>
        <begin position="278"/>
        <end position="303"/>
    </location>
</feature>
<name>A0A496PGY4_9MICC</name>
<dbReference type="InterPro" id="IPR018085">
    <property type="entry name" value="Ura-DNA_Glyclase_AS"/>
</dbReference>
<dbReference type="GO" id="GO:0016799">
    <property type="term" value="F:hydrolase activity, hydrolyzing N-glycosyl compounds"/>
    <property type="evidence" value="ECO:0007669"/>
    <property type="project" value="InterPro"/>
</dbReference>
<reference evidence="10 11" key="1">
    <citation type="submission" date="2018-07" db="EMBL/GenBank/DDBJ databases">
        <title>Arthrobacter sp. nov., isolated from raw cow's milk with high bacterial count.</title>
        <authorList>
            <person name="Hahne J."/>
            <person name="Isele D."/>
            <person name="Lipski A."/>
        </authorList>
    </citation>
    <scope>NUCLEOTIDE SEQUENCE [LARGE SCALE GENOMIC DNA]</scope>
    <source>
        <strain evidence="10 11">JZ R-183</strain>
    </source>
</reference>
<keyword evidence="11" id="KW-1185">Reference proteome</keyword>
<keyword evidence="4 9" id="KW-0812">Transmembrane</keyword>
<feature type="transmembrane region" description="Helical" evidence="9">
    <location>
        <begin position="35"/>
        <end position="59"/>
    </location>
</feature>
<feature type="transmembrane region" description="Helical" evidence="9">
    <location>
        <begin position="414"/>
        <end position="436"/>
    </location>
</feature>
<feature type="transmembrane region" description="Helical" evidence="9">
    <location>
        <begin position="315"/>
        <end position="343"/>
    </location>
</feature>
<evidence type="ECO:0000256" key="9">
    <source>
        <dbReference type="SAM" id="Phobius"/>
    </source>
</evidence>
<dbReference type="PROSITE" id="PS00130">
    <property type="entry name" value="U_DNA_GLYCOSYLASE"/>
    <property type="match status" value="1"/>
</dbReference>
<dbReference type="NCBIfam" id="NF038066">
    <property type="entry name" value="MptB"/>
    <property type="match status" value="1"/>
</dbReference>
<feature type="transmembrane region" description="Helical" evidence="9">
    <location>
        <begin position="79"/>
        <end position="99"/>
    </location>
</feature>
<evidence type="ECO:0000256" key="1">
    <source>
        <dbReference type="ARBA" id="ARBA00004141"/>
    </source>
</evidence>
<dbReference type="EMBL" id="QQXL01000007">
    <property type="protein sequence ID" value="RKW69744.1"/>
    <property type="molecule type" value="Genomic_DNA"/>
</dbReference>
<evidence type="ECO:0000256" key="7">
    <source>
        <dbReference type="ARBA" id="ARBA00043987"/>
    </source>
</evidence>
<dbReference type="AlphaFoldDB" id="A0A496PGY4"/>
<accession>A0A496PGY4</accession>
<evidence type="ECO:0000313" key="10">
    <source>
        <dbReference type="EMBL" id="RKW69744.1"/>
    </source>
</evidence>
<proteinExistence type="inferred from homology"/>
<comment type="subcellular location">
    <subcellularLocation>
        <location evidence="1">Membrane</location>
        <topology evidence="1">Multi-pass membrane protein</topology>
    </subcellularLocation>
</comment>
<dbReference type="GO" id="GO:0016757">
    <property type="term" value="F:glycosyltransferase activity"/>
    <property type="evidence" value="ECO:0007669"/>
    <property type="project" value="UniProtKB-KW"/>
</dbReference>
<dbReference type="InterPro" id="IPR049829">
    <property type="entry name" value="MptA/B-like"/>
</dbReference>
<sequence length="545" mass="58131">MTRASAHPPANAVERLRRALMRLPRPLVYGTTPRGALICGVLASVLGTIASWGVGFMPSAQGSIFATAGVLRPLRVNDIGLFVCAVVLVLSAIALMWAWTQMGRYIRGAGGLKLATRAVLIWSAPWLVSFPVMSRDVFSYAAQGRLLMLGQDPYHDVVGQMPGWLAQGSDGLWAQSSSPYGPLFLLIAEGVTAISAWRPEIYVVLFRLLACAGVLLCLVTLPRLARSHGTDAGWAVWIVLANPLFIYSMVASAHNDSIMVGLMLAGFTAALHKKRASAILLVAAAIAIKPIMVIALPAVGLALVGTNATWRARFLAWGVTGVVVGGVLAVLGGMTGLWFGWIGAMMDQGGAAFPFAPYGLLGLGLGALVALVAGPAAGSAVQSVVYSLGKVVAIGAAFWLALRHPRTSPVWQTGCVLLLAVIMNPVIQPWYLFWVLPFFAAWRAWHGPWEQILLAGSAFLAFYCLVDQLSLPEWVNVTVIKLTALAIGGLAWVFLFILAPSQRAMFHRFSLKALWRGPTESESIALRPLVAQPADARSTPRSPAS</sequence>
<protein>
    <submittedName>
        <fullName evidence="10">DUF2029 domain-containing protein</fullName>
    </submittedName>
</protein>
<feature type="active site" description="Proton acceptor" evidence="8">
    <location>
        <position position="152"/>
    </location>
</feature>
<comment type="caution">
    <text evidence="10">The sequence shown here is derived from an EMBL/GenBank/DDBJ whole genome shotgun (WGS) entry which is preliminary data.</text>
</comment>
<keyword evidence="3" id="KW-0808">Transferase</keyword>
<keyword evidence="2" id="KW-0328">Glycosyltransferase</keyword>
<evidence type="ECO:0000313" key="11">
    <source>
        <dbReference type="Proteomes" id="UP000273119"/>
    </source>
</evidence>
<keyword evidence="6 9" id="KW-0472">Membrane</keyword>
<evidence type="ECO:0000256" key="3">
    <source>
        <dbReference type="ARBA" id="ARBA00022679"/>
    </source>
</evidence>
<dbReference type="GO" id="GO:0016020">
    <property type="term" value="C:membrane"/>
    <property type="evidence" value="ECO:0007669"/>
    <property type="project" value="UniProtKB-SubCell"/>
</dbReference>
<feature type="transmembrane region" description="Helical" evidence="9">
    <location>
        <begin position="478"/>
        <end position="499"/>
    </location>
</feature>
<dbReference type="RefSeq" id="WP_121485790.1">
    <property type="nucleotide sequence ID" value="NZ_QQXL01000007.1"/>
</dbReference>
<feature type="transmembrane region" description="Helical" evidence="9">
    <location>
        <begin position="383"/>
        <end position="402"/>
    </location>
</feature>
<keyword evidence="5 9" id="KW-1133">Transmembrane helix</keyword>